<name>A0A9W4H2F8_9ACTN</name>
<evidence type="ECO:0000313" key="3">
    <source>
        <dbReference type="Proteomes" id="UP001153328"/>
    </source>
</evidence>
<evidence type="ECO:0000256" key="1">
    <source>
        <dbReference type="SAM" id="MobiDB-lite"/>
    </source>
</evidence>
<feature type="compositionally biased region" description="Basic residues" evidence="1">
    <location>
        <begin position="107"/>
        <end position="119"/>
    </location>
</feature>
<evidence type="ECO:0000313" key="2">
    <source>
        <dbReference type="EMBL" id="CAG7645535.1"/>
    </source>
</evidence>
<reference evidence="2" key="1">
    <citation type="submission" date="2021-06" db="EMBL/GenBank/DDBJ databases">
        <authorList>
            <person name="Arsene-Ploetze F."/>
        </authorList>
    </citation>
    <scope>NUCLEOTIDE SEQUENCE</scope>
    <source>
        <strain evidence="2">SBRY1</strain>
    </source>
</reference>
<keyword evidence="3" id="KW-1185">Reference proteome</keyword>
<feature type="region of interest" description="Disordered" evidence="1">
    <location>
        <begin position="154"/>
        <end position="173"/>
    </location>
</feature>
<organism evidence="2 3">
    <name type="scientific">Actinacidiphila bryophytorum</name>
    <dbReference type="NCBI Taxonomy" id="1436133"/>
    <lineage>
        <taxon>Bacteria</taxon>
        <taxon>Bacillati</taxon>
        <taxon>Actinomycetota</taxon>
        <taxon>Actinomycetes</taxon>
        <taxon>Kitasatosporales</taxon>
        <taxon>Streptomycetaceae</taxon>
        <taxon>Actinacidiphila</taxon>
    </lineage>
</organism>
<gene>
    <name evidence="2" type="ORF">SBRY_40181</name>
</gene>
<comment type="caution">
    <text evidence="2">The sequence shown here is derived from an EMBL/GenBank/DDBJ whole genome shotgun (WGS) entry which is preliminary data.</text>
</comment>
<sequence>MENGGLPGRRADGEHVSGDKGFLLHARLRNIRRAVVVPAGVGTRARRGDGVVARDGREALPSVCRPLKPPGAPVRGVRRPAHVDTRAGLERRVAVENRLASVDPPGRLHHRRTARRGGARRVAGGSGECCGSRRDRRRHDDCPDVPAQLSECVTHASSRGNGPDAPDRRGPVKYYEGHTLSLGIPCPADGDPAYGDGGHVRRFITQ</sequence>
<feature type="region of interest" description="Disordered" evidence="1">
    <location>
        <begin position="103"/>
        <end position="143"/>
    </location>
</feature>
<dbReference type="Proteomes" id="UP001153328">
    <property type="component" value="Unassembled WGS sequence"/>
</dbReference>
<accession>A0A9W4H2F8</accession>
<dbReference type="EMBL" id="CAJVAX010000018">
    <property type="protein sequence ID" value="CAG7645535.1"/>
    <property type="molecule type" value="Genomic_DNA"/>
</dbReference>
<protein>
    <submittedName>
        <fullName evidence="2">Uncharacterized protein</fullName>
    </submittedName>
</protein>
<proteinExistence type="predicted"/>
<dbReference type="AlphaFoldDB" id="A0A9W4H2F8"/>